<accession>A0AAW0KJC8</accession>
<organism evidence="1 2">
    <name type="scientific">Quercus suber</name>
    <name type="common">Cork oak</name>
    <dbReference type="NCBI Taxonomy" id="58331"/>
    <lineage>
        <taxon>Eukaryota</taxon>
        <taxon>Viridiplantae</taxon>
        <taxon>Streptophyta</taxon>
        <taxon>Embryophyta</taxon>
        <taxon>Tracheophyta</taxon>
        <taxon>Spermatophyta</taxon>
        <taxon>Magnoliopsida</taxon>
        <taxon>eudicotyledons</taxon>
        <taxon>Gunneridae</taxon>
        <taxon>Pentapetalae</taxon>
        <taxon>rosids</taxon>
        <taxon>fabids</taxon>
        <taxon>Fagales</taxon>
        <taxon>Fagaceae</taxon>
        <taxon>Quercus</taxon>
    </lineage>
</organism>
<gene>
    <name evidence="1" type="ORF">CFP56_019302</name>
</gene>
<proteinExistence type="predicted"/>
<dbReference type="AlphaFoldDB" id="A0AAW0KJC8"/>
<keyword evidence="2" id="KW-1185">Reference proteome</keyword>
<dbReference type="Proteomes" id="UP000237347">
    <property type="component" value="Unassembled WGS sequence"/>
</dbReference>
<evidence type="ECO:0000313" key="1">
    <source>
        <dbReference type="EMBL" id="KAK7838711.1"/>
    </source>
</evidence>
<dbReference type="EMBL" id="PKMF04000300">
    <property type="protein sequence ID" value="KAK7838711.1"/>
    <property type="molecule type" value="Genomic_DNA"/>
</dbReference>
<protein>
    <submittedName>
        <fullName evidence="1">Uncharacterized protein</fullName>
    </submittedName>
</protein>
<comment type="caution">
    <text evidence="1">The sequence shown here is derived from an EMBL/GenBank/DDBJ whole genome shotgun (WGS) entry which is preliminary data.</text>
</comment>
<sequence length="119" mass="12553">WFSVVVVGSDVVVEDTIGFLDLGLDAMVWLGFMAGGGSSRSELADSKGKAKKSGRFHVLLTDPCPATANLMEHIFGSSMFGNLNICSVVSMISCTPVGLIEIEIGSGGSKREELERVEG</sequence>
<evidence type="ECO:0000313" key="2">
    <source>
        <dbReference type="Proteomes" id="UP000237347"/>
    </source>
</evidence>
<feature type="non-terminal residue" evidence="1">
    <location>
        <position position="1"/>
    </location>
</feature>
<reference evidence="1 2" key="1">
    <citation type="journal article" date="2018" name="Sci. Data">
        <title>The draft genome sequence of cork oak.</title>
        <authorList>
            <person name="Ramos A.M."/>
            <person name="Usie A."/>
            <person name="Barbosa P."/>
            <person name="Barros P.M."/>
            <person name="Capote T."/>
            <person name="Chaves I."/>
            <person name="Simoes F."/>
            <person name="Abreu I."/>
            <person name="Carrasquinho I."/>
            <person name="Faro C."/>
            <person name="Guimaraes J.B."/>
            <person name="Mendonca D."/>
            <person name="Nobrega F."/>
            <person name="Rodrigues L."/>
            <person name="Saibo N.J.M."/>
            <person name="Varela M.C."/>
            <person name="Egas C."/>
            <person name="Matos J."/>
            <person name="Miguel C.M."/>
            <person name="Oliveira M.M."/>
            <person name="Ricardo C.P."/>
            <person name="Goncalves S."/>
        </authorList>
    </citation>
    <scope>NUCLEOTIDE SEQUENCE [LARGE SCALE GENOMIC DNA]</scope>
    <source>
        <strain evidence="2">cv. HL8</strain>
    </source>
</reference>
<name>A0AAW0KJC8_QUESU</name>